<name>A0A5C4TCQ6_9BACL</name>
<dbReference type="PANTHER" id="PTHR45436">
    <property type="entry name" value="SENSOR HISTIDINE KINASE YKOH"/>
    <property type="match status" value="1"/>
</dbReference>
<dbReference type="EMBL" id="VDCQ01000008">
    <property type="protein sequence ID" value="TNJ66853.1"/>
    <property type="molecule type" value="Genomic_DNA"/>
</dbReference>
<dbReference type="Proteomes" id="UP000307943">
    <property type="component" value="Unassembled WGS sequence"/>
</dbReference>
<dbReference type="Gene3D" id="6.10.340.10">
    <property type="match status" value="1"/>
</dbReference>
<keyword evidence="13 14" id="KW-0472">Membrane</keyword>
<keyword evidence="10" id="KW-0067">ATP-binding</keyword>
<dbReference type="Gene3D" id="3.30.565.10">
    <property type="entry name" value="Histidine kinase-like ATPase, C-terminal domain"/>
    <property type="match status" value="1"/>
</dbReference>
<dbReference type="RefSeq" id="WP_139601658.1">
    <property type="nucleotide sequence ID" value="NZ_VDCQ01000008.1"/>
</dbReference>
<evidence type="ECO:0000256" key="7">
    <source>
        <dbReference type="ARBA" id="ARBA00022692"/>
    </source>
</evidence>
<keyword evidence="12" id="KW-0902">Two-component regulatory system</keyword>
<keyword evidence="9" id="KW-0418">Kinase</keyword>
<dbReference type="SMART" id="SM00388">
    <property type="entry name" value="HisKA"/>
    <property type="match status" value="1"/>
</dbReference>
<dbReference type="GO" id="GO:0005524">
    <property type="term" value="F:ATP binding"/>
    <property type="evidence" value="ECO:0007669"/>
    <property type="project" value="UniProtKB-KW"/>
</dbReference>
<feature type="transmembrane region" description="Helical" evidence="14">
    <location>
        <begin position="178"/>
        <end position="200"/>
    </location>
</feature>
<keyword evidence="6" id="KW-0808">Transferase</keyword>
<evidence type="ECO:0000256" key="10">
    <source>
        <dbReference type="ARBA" id="ARBA00022840"/>
    </source>
</evidence>
<keyword evidence="11 14" id="KW-1133">Transmembrane helix</keyword>
<dbReference type="InterPro" id="IPR036890">
    <property type="entry name" value="HATPase_C_sf"/>
</dbReference>
<dbReference type="CDD" id="cd00075">
    <property type="entry name" value="HATPase"/>
    <property type="match status" value="1"/>
</dbReference>
<comment type="caution">
    <text evidence="17">The sequence shown here is derived from an EMBL/GenBank/DDBJ whole genome shotgun (WGS) entry which is preliminary data.</text>
</comment>
<dbReference type="InterPro" id="IPR036097">
    <property type="entry name" value="HisK_dim/P_sf"/>
</dbReference>
<dbReference type="Gene3D" id="1.10.287.130">
    <property type="match status" value="1"/>
</dbReference>
<organism evidence="17 18">
    <name type="scientific">Paenibacillus hemerocallicola</name>
    <dbReference type="NCBI Taxonomy" id="1172614"/>
    <lineage>
        <taxon>Bacteria</taxon>
        <taxon>Bacillati</taxon>
        <taxon>Bacillota</taxon>
        <taxon>Bacilli</taxon>
        <taxon>Bacillales</taxon>
        <taxon>Paenibacillaceae</taxon>
        <taxon>Paenibacillus</taxon>
    </lineage>
</organism>
<dbReference type="InterPro" id="IPR050428">
    <property type="entry name" value="TCS_sensor_his_kinase"/>
</dbReference>
<keyword evidence="18" id="KW-1185">Reference proteome</keyword>
<comment type="subcellular location">
    <subcellularLocation>
        <location evidence="2">Cell membrane</location>
        <topology evidence="2">Multi-pass membrane protein</topology>
    </subcellularLocation>
</comment>
<dbReference type="PANTHER" id="PTHR45436:SF5">
    <property type="entry name" value="SENSOR HISTIDINE KINASE TRCS"/>
    <property type="match status" value="1"/>
</dbReference>
<evidence type="ECO:0000259" key="15">
    <source>
        <dbReference type="PROSITE" id="PS50109"/>
    </source>
</evidence>
<dbReference type="CDD" id="cd00082">
    <property type="entry name" value="HisKA"/>
    <property type="match status" value="1"/>
</dbReference>
<keyword evidence="5" id="KW-0597">Phosphoprotein</keyword>
<feature type="transmembrane region" description="Helical" evidence="14">
    <location>
        <begin position="20"/>
        <end position="42"/>
    </location>
</feature>
<evidence type="ECO:0000256" key="8">
    <source>
        <dbReference type="ARBA" id="ARBA00022741"/>
    </source>
</evidence>
<accession>A0A5C4TCQ6</accession>
<protein>
    <recommendedName>
        <fullName evidence="3">histidine kinase</fullName>
        <ecNumber evidence="3">2.7.13.3</ecNumber>
    </recommendedName>
</protein>
<dbReference type="FunFam" id="3.30.565.10:FF:000006">
    <property type="entry name" value="Sensor histidine kinase WalK"/>
    <property type="match status" value="1"/>
</dbReference>
<keyword evidence="7 14" id="KW-0812">Transmembrane</keyword>
<evidence type="ECO:0000256" key="9">
    <source>
        <dbReference type="ARBA" id="ARBA00022777"/>
    </source>
</evidence>
<sequence length="491" mass="54742">MKLKLRLPSILTPHSLGFQLLSRSLLVLAVILLFIGIFQYVVMREFLFKNKAETMQNQLQSVPRDVLANPEGASEGMGRGRGPMFFLPDMTLAVIDLSGNMTNLSNWPESRTPPKLPQQDYDEALQKKMRLNYKITRDDQGNEQLVVLQQIDMRGRILGVVQLSTSTAPLNDVAVSQLITFVSLSLLALFLGLLSFIPVMRRTLVPLSKMVDTVGRIDAGSLDERLPARQGQMEVDRLALSFNGMLERLEASFAAEKEAKEQMRRFIADASHELRTPLTSIHGFLEVLLRGAMNQPNQLHKALTSMHSESERINKLVRDLLLLAKMDRAPIMEMREGALDRLAKEMEHQMRLLAGNREVSFRMDAGTQCLYDADKMKQVVLNLFHNAVQHTDPDNGRIGIALTEAEDHVELSVADNGSGIPEEHLPHVFDRFYRSESSRTRKSGGAGLGLSISRSIVEAHGGTIRAESRVGEGSVFIVRLPVSPPYGAIQS</sequence>
<dbReference type="AlphaFoldDB" id="A0A5C4TCQ6"/>
<dbReference type="FunFam" id="1.10.287.130:FF:000001">
    <property type="entry name" value="Two-component sensor histidine kinase"/>
    <property type="match status" value="1"/>
</dbReference>
<evidence type="ECO:0000256" key="13">
    <source>
        <dbReference type="ARBA" id="ARBA00023136"/>
    </source>
</evidence>
<evidence type="ECO:0000313" key="17">
    <source>
        <dbReference type="EMBL" id="TNJ66853.1"/>
    </source>
</evidence>
<dbReference type="InterPro" id="IPR003594">
    <property type="entry name" value="HATPase_dom"/>
</dbReference>
<keyword evidence="8" id="KW-0547">Nucleotide-binding</keyword>
<feature type="domain" description="Histidine kinase" evidence="15">
    <location>
        <begin position="269"/>
        <end position="484"/>
    </location>
</feature>
<dbReference type="InterPro" id="IPR005467">
    <property type="entry name" value="His_kinase_dom"/>
</dbReference>
<comment type="catalytic activity">
    <reaction evidence="1">
        <text>ATP + protein L-histidine = ADP + protein N-phospho-L-histidine.</text>
        <dbReference type="EC" id="2.7.13.3"/>
    </reaction>
</comment>
<dbReference type="SMART" id="SM00304">
    <property type="entry name" value="HAMP"/>
    <property type="match status" value="1"/>
</dbReference>
<dbReference type="InterPro" id="IPR003661">
    <property type="entry name" value="HisK_dim/P_dom"/>
</dbReference>
<proteinExistence type="predicted"/>
<dbReference type="Pfam" id="PF00672">
    <property type="entry name" value="HAMP"/>
    <property type="match status" value="1"/>
</dbReference>
<dbReference type="PRINTS" id="PR00344">
    <property type="entry name" value="BCTRLSENSOR"/>
</dbReference>
<evidence type="ECO:0000256" key="4">
    <source>
        <dbReference type="ARBA" id="ARBA00022475"/>
    </source>
</evidence>
<dbReference type="InterPro" id="IPR004358">
    <property type="entry name" value="Sig_transdc_His_kin-like_C"/>
</dbReference>
<evidence type="ECO:0000256" key="5">
    <source>
        <dbReference type="ARBA" id="ARBA00022553"/>
    </source>
</evidence>
<gene>
    <name evidence="17" type="ORF">FE784_08245</name>
</gene>
<evidence type="ECO:0000256" key="2">
    <source>
        <dbReference type="ARBA" id="ARBA00004651"/>
    </source>
</evidence>
<evidence type="ECO:0000256" key="12">
    <source>
        <dbReference type="ARBA" id="ARBA00023012"/>
    </source>
</evidence>
<dbReference type="SUPFAM" id="SSF158472">
    <property type="entry name" value="HAMP domain-like"/>
    <property type="match status" value="1"/>
</dbReference>
<dbReference type="PROSITE" id="PS50109">
    <property type="entry name" value="HIS_KIN"/>
    <property type="match status" value="1"/>
</dbReference>
<dbReference type="EC" id="2.7.13.3" evidence="3"/>
<evidence type="ECO:0000313" key="18">
    <source>
        <dbReference type="Proteomes" id="UP000307943"/>
    </source>
</evidence>
<evidence type="ECO:0000259" key="16">
    <source>
        <dbReference type="PROSITE" id="PS50885"/>
    </source>
</evidence>
<evidence type="ECO:0000256" key="6">
    <source>
        <dbReference type="ARBA" id="ARBA00022679"/>
    </source>
</evidence>
<dbReference type="SUPFAM" id="SSF55874">
    <property type="entry name" value="ATPase domain of HSP90 chaperone/DNA topoisomerase II/histidine kinase"/>
    <property type="match status" value="1"/>
</dbReference>
<dbReference type="CDD" id="cd06225">
    <property type="entry name" value="HAMP"/>
    <property type="match status" value="1"/>
</dbReference>
<dbReference type="Pfam" id="PF00512">
    <property type="entry name" value="HisKA"/>
    <property type="match status" value="1"/>
</dbReference>
<feature type="domain" description="HAMP" evidence="16">
    <location>
        <begin position="201"/>
        <end position="254"/>
    </location>
</feature>
<dbReference type="Pfam" id="PF02518">
    <property type="entry name" value="HATPase_c"/>
    <property type="match status" value="1"/>
</dbReference>
<dbReference type="SUPFAM" id="SSF47384">
    <property type="entry name" value="Homodimeric domain of signal transducing histidine kinase"/>
    <property type="match status" value="1"/>
</dbReference>
<keyword evidence="4" id="KW-1003">Cell membrane</keyword>
<evidence type="ECO:0000256" key="14">
    <source>
        <dbReference type="SAM" id="Phobius"/>
    </source>
</evidence>
<dbReference type="OrthoDB" id="335833at2"/>
<reference evidence="17 18" key="1">
    <citation type="submission" date="2019-05" db="EMBL/GenBank/DDBJ databases">
        <title>We sequenced the genome of Paenibacillus hemerocallicola KCTC 33185 for further insight into its adaptation and study the phylogeny of Paenibacillus.</title>
        <authorList>
            <person name="Narsing Rao M.P."/>
        </authorList>
    </citation>
    <scope>NUCLEOTIDE SEQUENCE [LARGE SCALE GENOMIC DNA]</scope>
    <source>
        <strain evidence="17 18">KCTC 33185</strain>
    </source>
</reference>
<dbReference type="SMART" id="SM00387">
    <property type="entry name" value="HATPase_c"/>
    <property type="match status" value="1"/>
</dbReference>
<evidence type="ECO:0000256" key="3">
    <source>
        <dbReference type="ARBA" id="ARBA00012438"/>
    </source>
</evidence>
<dbReference type="GO" id="GO:0005886">
    <property type="term" value="C:plasma membrane"/>
    <property type="evidence" value="ECO:0007669"/>
    <property type="project" value="UniProtKB-SubCell"/>
</dbReference>
<dbReference type="GO" id="GO:0000155">
    <property type="term" value="F:phosphorelay sensor kinase activity"/>
    <property type="evidence" value="ECO:0007669"/>
    <property type="project" value="InterPro"/>
</dbReference>
<dbReference type="InterPro" id="IPR003660">
    <property type="entry name" value="HAMP_dom"/>
</dbReference>
<evidence type="ECO:0000256" key="11">
    <source>
        <dbReference type="ARBA" id="ARBA00022989"/>
    </source>
</evidence>
<evidence type="ECO:0000256" key="1">
    <source>
        <dbReference type="ARBA" id="ARBA00000085"/>
    </source>
</evidence>
<dbReference type="PROSITE" id="PS50885">
    <property type="entry name" value="HAMP"/>
    <property type="match status" value="1"/>
</dbReference>